<evidence type="ECO:0000313" key="3">
    <source>
        <dbReference type="Proteomes" id="UP000823634"/>
    </source>
</evidence>
<sequence length="309" mass="34266">MKKLSTLLLALPLAALAGCSSSGSGGSDLFPGGGDGNGADAASDSTILMSQAVMGIDLLGSGSPSTTPLRRGKAAKNVQVTDEATLANEILDYIEDFDSILGYEPGQIEQLTSDDADYEYLLSLNLEGEEYRLYFNKVASHIEVDDDDDWEKETEETYIFSGLAYKGETTYDFRGSYTIETEGRETESEVEFTFLTDRANYVTFTQEKEDEENEYELELVQNGRTVLEKEFEIEVGRYGTVEVSFEIEQGGREREIEIIKIERDGAITYLIEIDERDETYAKAEIVDRDGVSTIVLTFVNGGTYERALA</sequence>
<dbReference type="AlphaFoldDB" id="A0A9D9GWE3"/>
<protein>
    <recommendedName>
        <fullName evidence="4">Lipoprotein</fullName>
    </recommendedName>
</protein>
<feature type="signal peptide" evidence="1">
    <location>
        <begin position="1"/>
        <end position="17"/>
    </location>
</feature>
<evidence type="ECO:0000256" key="1">
    <source>
        <dbReference type="SAM" id="SignalP"/>
    </source>
</evidence>
<name>A0A9D9GWE3_9FIRM</name>
<evidence type="ECO:0008006" key="4">
    <source>
        <dbReference type="Google" id="ProtNLM"/>
    </source>
</evidence>
<organism evidence="2 3">
    <name type="scientific">Candidatus Alloenteromonas pullistercoris</name>
    <dbReference type="NCBI Taxonomy" id="2840785"/>
    <lineage>
        <taxon>Bacteria</taxon>
        <taxon>Bacillati</taxon>
        <taxon>Bacillota</taxon>
        <taxon>Bacillota incertae sedis</taxon>
        <taxon>Candidatus Alloenteromonas</taxon>
    </lineage>
</organism>
<accession>A0A9D9GWE3</accession>
<dbReference type="EMBL" id="JADINA010000034">
    <property type="protein sequence ID" value="MBO8426742.1"/>
    <property type="molecule type" value="Genomic_DNA"/>
</dbReference>
<evidence type="ECO:0000313" key="2">
    <source>
        <dbReference type="EMBL" id="MBO8426742.1"/>
    </source>
</evidence>
<keyword evidence="1" id="KW-0732">Signal</keyword>
<comment type="caution">
    <text evidence="2">The sequence shown here is derived from an EMBL/GenBank/DDBJ whole genome shotgun (WGS) entry which is preliminary data.</text>
</comment>
<reference evidence="2" key="2">
    <citation type="journal article" date="2021" name="PeerJ">
        <title>Extensive microbial diversity within the chicken gut microbiome revealed by metagenomics and culture.</title>
        <authorList>
            <person name="Gilroy R."/>
            <person name="Ravi A."/>
            <person name="Getino M."/>
            <person name="Pursley I."/>
            <person name="Horton D.L."/>
            <person name="Alikhan N.F."/>
            <person name="Baker D."/>
            <person name="Gharbi K."/>
            <person name="Hall N."/>
            <person name="Watson M."/>
            <person name="Adriaenssens E.M."/>
            <person name="Foster-Nyarko E."/>
            <person name="Jarju S."/>
            <person name="Secka A."/>
            <person name="Antonio M."/>
            <person name="Oren A."/>
            <person name="Chaudhuri R.R."/>
            <person name="La Ragione R."/>
            <person name="Hildebrand F."/>
            <person name="Pallen M.J."/>
        </authorList>
    </citation>
    <scope>NUCLEOTIDE SEQUENCE</scope>
    <source>
        <strain evidence="2">17113</strain>
    </source>
</reference>
<dbReference type="PROSITE" id="PS51257">
    <property type="entry name" value="PROKAR_LIPOPROTEIN"/>
    <property type="match status" value="1"/>
</dbReference>
<gene>
    <name evidence="2" type="ORF">IAC61_05460</name>
</gene>
<proteinExistence type="predicted"/>
<dbReference type="Proteomes" id="UP000823634">
    <property type="component" value="Unassembled WGS sequence"/>
</dbReference>
<reference evidence="2" key="1">
    <citation type="submission" date="2020-10" db="EMBL/GenBank/DDBJ databases">
        <authorList>
            <person name="Gilroy R."/>
        </authorList>
    </citation>
    <scope>NUCLEOTIDE SEQUENCE</scope>
    <source>
        <strain evidence="2">17113</strain>
    </source>
</reference>
<feature type="chain" id="PRO_5039489955" description="Lipoprotein" evidence="1">
    <location>
        <begin position="18"/>
        <end position="309"/>
    </location>
</feature>